<dbReference type="Pfam" id="PF13404">
    <property type="entry name" value="HTH_AsnC-type"/>
    <property type="match status" value="1"/>
</dbReference>
<protein>
    <submittedName>
        <fullName evidence="5">Lrp/AsnC family transcriptional regulator</fullName>
    </submittedName>
</protein>
<dbReference type="GO" id="GO:0043200">
    <property type="term" value="P:response to amino acid"/>
    <property type="evidence" value="ECO:0007669"/>
    <property type="project" value="TreeGrafter"/>
</dbReference>
<gene>
    <name evidence="5" type="ORF">EPK99_23005</name>
</gene>
<evidence type="ECO:0000256" key="2">
    <source>
        <dbReference type="ARBA" id="ARBA00023125"/>
    </source>
</evidence>
<dbReference type="PROSITE" id="PS50956">
    <property type="entry name" value="HTH_ASNC_2"/>
    <property type="match status" value="1"/>
</dbReference>
<dbReference type="GO" id="GO:0043565">
    <property type="term" value="F:sequence-specific DNA binding"/>
    <property type="evidence" value="ECO:0007669"/>
    <property type="project" value="InterPro"/>
</dbReference>
<keyword evidence="3" id="KW-0804">Transcription</keyword>
<dbReference type="SMART" id="SM00344">
    <property type="entry name" value="HTH_ASNC"/>
    <property type="match status" value="1"/>
</dbReference>
<dbReference type="Gene3D" id="3.30.70.920">
    <property type="match status" value="1"/>
</dbReference>
<dbReference type="GO" id="GO:0005829">
    <property type="term" value="C:cytosol"/>
    <property type="evidence" value="ECO:0007669"/>
    <property type="project" value="TreeGrafter"/>
</dbReference>
<dbReference type="OrthoDB" id="166264at2"/>
<dbReference type="InterPro" id="IPR036388">
    <property type="entry name" value="WH-like_DNA-bd_sf"/>
</dbReference>
<dbReference type="InterPro" id="IPR000485">
    <property type="entry name" value="AsnC-type_HTH_dom"/>
</dbReference>
<dbReference type="Pfam" id="PF01037">
    <property type="entry name" value="AsnC_trans_reg"/>
    <property type="match status" value="1"/>
</dbReference>
<dbReference type="InterPro" id="IPR036390">
    <property type="entry name" value="WH_DNA-bd_sf"/>
</dbReference>
<sequence>MDIIDRKIISLLAQDARRSLSDIGGAVELSASAVNERIRRLTTSGAIRRTTVDADPQALDLPILAFVWIALAPGADEAAFRSYAAAHPSIAECHHVTGPWSYLMKIHVGSLAGIEAFLADMKEHGFLVRSETIIALSSVVDGPFILKEGMV</sequence>
<dbReference type="RefSeq" id="WP_128445439.1">
    <property type="nucleotide sequence ID" value="NZ_SBIP01000006.1"/>
</dbReference>
<keyword evidence="2" id="KW-0238">DNA-binding</keyword>
<feature type="domain" description="HTH asnC-type" evidence="4">
    <location>
        <begin position="1"/>
        <end position="62"/>
    </location>
</feature>
<proteinExistence type="predicted"/>
<dbReference type="InterPro" id="IPR019888">
    <property type="entry name" value="Tscrpt_reg_AsnC-like"/>
</dbReference>
<comment type="caution">
    <text evidence="5">The sequence shown here is derived from an EMBL/GenBank/DDBJ whole genome shotgun (WGS) entry which is preliminary data.</text>
</comment>
<dbReference type="EMBL" id="SBIP01000006">
    <property type="protein sequence ID" value="RWX74778.1"/>
    <property type="molecule type" value="Genomic_DNA"/>
</dbReference>
<evidence type="ECO:0000313" key="5">
    <source>
        <dbReference type="EMBL" id="RWX74778.1"/>
    </source>
</evidence>
<dbReference type="PANTHER" id="PTHR30154">
    <property type="entry name" value="LEUCINE-RESPONSIVE REGULATORY PROTEIN"/>
    <property type="match status" value="1"/>
</dbReference>
<evidence type="ECO:0000256" key="3">
    <source>
        <dbReference type="ARBA" id="ARBA00023163"/>
    </source>
</evidence>
<keyword evidence="1" id="KW-0805">Transcription regulation</keyword>
<evidence type="ECO:0000313" key="6">
    <source>
        <dbReference type="Proteomes" id="UP000287687"/>
    </source>
</evidence>
<dbReference type="SUPFAM" id="SSF54909">
    <property type="entry name" value="Dimeric alpha+beta barrel"/>
    <property type="match status" value="1"/>
</dbReference>
<dbReference type="PANTHER" id="PTHR30154:SF53">
    <property type="entry name" value="HTH-TYPE TRANSCRIPTIONAL REGULATOR LRPC"/>
    <property type="match status" value="1"/>
</dbReference>
<dbReference type="Proteomes" id="UP000287687">
    <property type="component" value="Unassembled WGS sequence"/>
</dbReference>
<dbReference type="PRINTS" id="PR00033">
    <property type="entry name" value="HTHASNC"/>
</dbReference>
<evidence type="ECO:0000259" key="4">
    <source>
        <dbReference type="PROSITE" id="PS50956"/>
    </source>
</evidence>
<dbReference type="InterPro" id="IPR011008">
    <property type="entry name" value="Dimeric_a/b-barrel"/>
</dbReference>
<dbReference type="Gene3D" id="1.10.10.10">
    <property type="entry name" value="Winged helix-like DNA-binding domain superfamily/Winged helix DNA-binding domain"/>
    <property type="match status" value="1"/>
</dbReference>
<name>A0A3S3S214_9HYPH</name>
<dbReference type="SUPFAM" id="SSF46785">
    <property type="entry name" value="Winged helix' DNA-binding domain"/>
    <property type="match status" value="1"/>
</dbReference>
<dbReference type="AlphaFoldDB" id="A0A3S3S214"/>
<reference evidence="5 6" key="1">
    <citation type="submission" date="2019-01" db="EMBL/GenBank/DDBJ databases">
        <title>The draft genome of Rhizobium sp. 24NR.</title>
        <authorList>
            <person name="Liu L."/>
            <person name="Liang L."/>
            <person name="Shi S."/>
            <person name="Xu L."/>
            <person name="Wang X."/>
            <person name="Li L."/>
            <person name="Zhang X."/>
        </authorList>
    </citation>
    <scope>NUCLEOTIDE SEQUENCE [LARGE SCALE GENOMIC DNA]</scope>
    <source>
        <strain evidence="5 6">24NR</strain>
    </source>
</reference>
<evidence type="ECO:0000256" key="1">
    <source>
        <dbReference type="ARBA" id="ARBA00023015"/>
    </source>
</evidence>
<keyword evidence="6" id="KW-1185">Reference proteome</keyword>
<dbReference type="InterPro" id="IPR019887">
    <property type="entry name" value="Tscrpt_reg_AsnC/Lrp_C"/>
</dbReference>
<accession>A0A3S3S214</accession>
<organism evidence="5 6">
    <name type="scientific">Neorhizobium lilium</name>
    <dbReference type="NCBI Taxonomy" id="2503024"/>
    <lineage>
        <taxon>Bacteria</taxon>
        <taxon>Pseudomonadati</taxon>
        <taxon>Pseudomonadota</taxon>
        <taxon>Alphaproteobacteria</taxon>
        <taxon>Hyphomicrobiales</taxon>
        <taxon>Rhizobiaceae</taxon>
        <taxon>Rhizobium/Agrobacterium group</taxon>
        <taxon>Neorhizobium</taxon>
    </lineage>
</organism>